<sequence length="312" mass="34758">MSFVPVISLSPARASQEISDEMRAACLRNGFFQITEFNHILSSELLSRTLSASKAFFDLPLDVKSALFKENHICGGYEPYKAMNLDPGDKSGYGHNEGYSVASSGYPTAWPAEQILPGFRATMEEYFTAVNRLAGVVSGYLALGLDLSPDFFGDFFHGQLAHIKLAHYYRPEHSQGDEGSVGVAPHTDWGAITILLQDSVGGLEVFDQDSLRWIKVSARPNTLVVNLGDLLARWTNDRYKSTRHRVTSPPQGIHRYSIPFFSQGHPDYVVQVINSCIRPGEVAKYNPIRAEEYFKLKFESTYSIPALIARDP</sequence>
<keyword evidence="1" id="KW-0408">Iron</keyword>
<dbReference type="InterPro" id="IPR027443">
    <property type="entry name" value="IPNS-like_sf"/>
</dbReference>
<name>G4TIA3_SERID</name>
<dbReference type="OrthoDB" id="288590at2759"/>
<evidence type="ECO:0000259" key="2">
    <source>
        <dbReference type="PROSITE" id="PS51471"/>
    </source>
</evidence>
<dbReference type="STRING" id="1109443.G4TIA3"/>
<keyword evidence="1" id="KW-0479">Metal-binding</keyword>
<dbReference type="eggNOG" id="KOG0143">
    <property type="taxonomic scope" value="Eukaryota"/>
</dbReference>
<dbReference type="InterPro" id="IPR026992">
    <property type="entry name" value="DIOX_N"/>
</dbReference>
<evidence type="ECO:0000256" key="1">
    <source>
        <dbReference type="RuleBase" id="RU003682"/>
    </source>
</evidence>
<dbReference type="EMBL" id="CAFZ01000104">
    <property type="protein sequence ID" value="CCA71046.1"/>
    <property type="molecule type" value="Genomic_DNA"/>
</dbReference>
<dbReference type="PANTHER" id="PTHR47990">
    <property type="entry name" value="2-OXOGLUTARATE (2OG) AND FE(II)-DEPENDENT OXYGENASE SUPERFAMILY PROTEIN-RELATED"/>
    <property type="match status" value="1"/>
</dbReference>
<dbReference type="InterPro" id="IPR044861">
    <property type="entry name" value="IPNS-like_FE2OG_OXY"/>
</dbReference>
<evidence type="ECO:0000313" key="3">
    <source>
        <dbReference type="EMBL" id="CCA71046.1"/>
    </source>
</evidence>
<dbReference type="AlphaFoldDB" id="G4TIA3"/>
<dbReference type="HOGENOM" id="CLU_010119_6_3_1"/>
<dbReference type="InterPro" id="IPR005123">
    <property type="entry name" value="Oxoglu/Fe-dep_dioxygenase_dom"/>
</dbReference>
<dbReference type="Gene3D" id="2.60.120.330">
    <property type="entry name" value="B-lactam Antibiotic, Isopenicillin N Synthase, Chain"/>
    <property type="match status" value="1"/>
</dbReference>
<dbReference type="Pfam" id="PF14226">
    <property type="entry name" value="DIOX_N"/>
    <property type="match status" value="1"/>
</dbReference>
<accession>G4TIA3</accession>
<comment type="caution">
    <text evidence="3">The sequence shown here is derived from an EMBL/GenBank/DDBJ whole genome shotgun (WGS) entry which is preliminary data.</text>
</comment>
<dbReference type="Pfam" id="PF03171">
    <property type="entry name" value="2OG-FeII_Oxy"/>
    <property type="match status" value="1"/>
</dbReference>
<reference evidence="3 4" key="1">
    <citation type="journal article" date="2011" name="PLoS Pathog.">
        <title>Endophytic Life Strategies Decoded by Genome and Transcriptome Analyses of the Mutualistic Root Symbiont Piriformospora indica.</title>
        <authorList>
            <person name="Zuccaro A."/>
            <person name="Lahrmann U."/>
            <person name="Guldener U."/>
            <person name="Langen G."/>
            <person name="Pfiffi S."/>
            <person name="Biedenkopf D."/>
            <person name="Wong P."/>
            <person name="Samans B."/>
            <person name="Grimm C."/>
            <person name="Basiewicz M."/>
            <person name="Murat C."/>
            <person name="Martin F."/>
            <person name="Kogel K.H."/>
        </authorList>
    </citation>
    <scope>NUCLEOTIDE SEQUENCE [LARGE SCALE GENOMIC DNA]</scope>
    <source>
        <strain evidence="3 4">DSM 11827</strain>
    </source>
</reference>
<feature type="domain" description="Fe2OG dioxygenase" evidence="2">
    <location>
        <begin position="159"/>
        <end position="264"/>
    </location>
</feature>
<dbReference type="SUPFAM" id="SSF51197">
    <property type="entry name" value="Clavaminate synthase-like"/>
    <property type="match status" value="1"/>
</dbReference>
<dbReference type="Proteomes" id="UP000007148">
    <property type="component" value="Unassembled WGS sequence"/>
</dbReference>
<organism evidence="3 4">
    <name type="scientific">Serendipita indica (strain DSM 11827)</name>
    <name type="common">Root endophyte fungus</name>
    <name type="synonym">Piriformospora indica</name>
    <dbReference type="NCBI Taxonomy" id="1109443"/>
    <lineage>
        <taxon>Eukaryota</taxon>
        <taxon>Fungi</taxon>
        <taxon>Dikarya</taxon>
        <taxon>Basidiomycota</taxon>
        <taxon>Agaricomycotina</taxon>
        <taxon>Agaricomycetes</taxon>
        <taxon>Sebacinales</taxon>
        <taxon>Serendipitaceae</taxon>
        <taxon>Serendipita</taxon>
    </lineage>
</organism>
<dbReference type="GO" id="GO:0046872">
    <property type="term" value="F:metal ion binding"/>
    <property type="evidence" value="ECO:0007669"/>
    <property type="project" value="UniProtKB-KW"/>
</dbReference>
<evidence type="ECO:0000313" key="4">
    <source>
        <dbReference type="Proteomes" id="UP000007148"/>
    </source>
</evidence>
<gene>
    <name evidence="3" type="ORF">PIIN_04981</name>
</gene>
<dbReference type="InParanoid" id="G4TIA3"/>
<protein>
    <submittedName>
        <fullName evidence="3">Related to putative oxidoreductase-Acinetobacter sp</fullName>
    </submittedName>
</protein>
<keyword evidence="4" id="KW-1185">Reference proteome</keyword>
<comment type="similarity">
    <text evidence="1">Belongs to the iron/ascorbate-dependent oxidoreductase family.</text>
</comment>
<dbReference type="InterPro" id="IPR050231">
    <property type="entry name" value="Iron_ascorbate_oxido_reductase"/>
</dbReference>
<keyword evidence="1" id="KW-0560">Oxidoreductase</keyword>
<dbReference type="FunCoup" id="G4TIA3">
    <property type="interactions" value="3"/>
</dbReference>
<dbReference type="OMA" id="YKETFAR"/>
<dbReference type="GO" id="GO:0016491">
    <property type="term" value="F:oxidoreductase activity"/>
    <property type="evidence" value="ECO:0007669"/>
    <property type="project" value="UniProtKB-KW"/>
</dbReference>
<dbReference type="PROSITE" id="PS51471">
    <property type="entry name" value="FE2OG_OXY"/>
    <property type="match status" value="1"/>
</dbReference>
<proteinExistence type="inferred from homology"/>